<dbReference type="PANTHER" id="PTHR46795:SF3">
    <property type="entry name" value="ABC TRANSPORTER PERMEASE"/>
    <property type="match status" value="1"/>
</dbReference>
<protein>
    <submittedName>
        <fullName evidence="8">ABC transporter permease</fullName>
    </submittedName>
</protein>
<evidence type="ECO:0000256" key="6">
    <source>
        <dbReference type="PIRNR" id="PIRNR018968"/>
    </source>
</evidence>
<keyword evidence="9" id="KW-1185">Reference proteome</keyword>
<evidence type="ECO:0000256" key="2">
    <source>
        <dbReference type="ARBA" id="ARBA00022475"/>
    </source>
</evidence>
<evidence type="ECO:0000256" key="3">
    <source>
        <dbReference type="ARBA" id="ARBA00022692"/>
    </source>
</evidence>
<dbReference type="PANTHER" id="PTHR46795">
    <property type="entry name" value="ABC TRANSPORTER PERMEASE-RELATED-RELATED"/>
    <property type="match status" value="1"/>
</dbReference>
<dbReference type="RefSeq" id="WP_240255860.1">
    <property type="nucleotide sequence ID" value="NZ_JAKTTI010000016.1"/>
</dbReference>
<comment type="similarity">
    <text evidence="6">Belongs to the ABC-4 integral membrane protein family.</text>
</comment>
<dbReference type="PIRSF" id="PIRSF018968">
    <property type="entry name" value="ABC_permease_BceB"/>
    <property type="match status" value="1"/>
</dbReference>
<dbReference type="GO" id="GO:0055085">
    <property type="term" value="P:transmembrane transport"/>
    <property type="evidence" value="ECO:0007669"/>
    <property type="project" value="UniProtKB-UniRule"/>
</dbReference>
<evidence type="ECO:0000259" key="7">
    <source>
        <dbReference type="Pfam" id="PF02687"/>
    </source>
</evidence>
<dbReference type="InterPro" id="IPR003838">
    <property type="entry name" value="ABC3_permease_C"/>
</dbReference>
<dbReference type="Proteomes" id="UP001431131">
    <property type="component" value="Unassembled WGS sequence"/>
</dbReference>
<name>A0AAW5DZ56_9BACI</name>
<keyword evidence="4 6" id="KW-1133">Transmembrane helix</keyword>
<dbReference type="AlphaFoldDB" id="A0AAW5DZ56"/>
<organism evidence="8 9">
    <name type="scientific">Fredinandcohnia quinoae</name>
    <dbReference type="NCBI Taxonomy" id="2918902"/>
    <lineage>
        <taxon>Bacteria</taxon>
        <taxon>Bacillati</taxon>
        <taxon>Bacillota</taxon>
        <taxon>Bacilli</taxon>
        <taxon>Bacillales</taxon>
        <taxon>Bacillaceae</taxon>
        <taxon>Fredinandcohnia</taxon>
    </lineage>
</organism>
<evidence type="ECO:0000256" key="5">
    <source>
        <dbReference type="ARBA" id="ARBA00023136"/>
    </source>
</evidence>
<keyword evidence="2 6" id="KW-1003">Cell membrane</keyword>
<feature type="transmembrane region" description="Helical" evidence="6">
    <location>
        <begin position="51"/>
        <end position="79"/>
    </location>
</feature>
<gene>
    <name evidence="8" type="ORF">MJG50_11400</name>
</gene>
<feature type="transmembrane region" description="Helical" evidence="6">
    <location>
        <begin position="20"/>
        <end position="39"/>
    </location>
</feature>
<reference evidence="8" key="1">
    <citation type="submission" date="2022-02" db="EMBL/GenBank/DDBJ databases">
        <title>Fredinandcohnia quinoae sp. nov. isolated from Chenopodium quinoa seeds.</title>
        <authorList>
            <person name="Saati-Santamaria Z."/>
            <person name="Flores-Felix J.D."/>
            <person name="Igual J.M."/>
            <person name="Velazquez E."/>
            <person name="Garcia-Fraile P."/>
            <person name="Martinez-Molina E."/>
        </authorList>
    </citation>
    <scope>NUCLEOTIDE SEQUENCE</scope>
    <source>
        <strain evidence="8">SECRCQ15</strain>
    </source>
</reference>
<evidence type="ECO:0000313" key="9">
    <source>
        <dbReference type="Proteomes" id="UP001431131"/>
    </source>
</evidence>
<evidence type="ECO:0000313" key="8">
    <source>
        <dbReference type="EMBL" id="MCH1625936.1"/>
    </source>
</evidence>
<evidence type="ECO:0000256" key="1">
    <source>
        <dbReference type="ARBA" id="ARBA00004651"/>
    </source>
</evidence>
<keyword evidence="6" id="KW-0813">Transport</keyword>
<feature type="transmembrane region" description="Helical" evidence="6">
    <location>
        <begin position="285"/>
        <end position="306"/>
    </location>
</feature>
<accession>A0AAW5DZ56</accession>
<evidence type="ECO:0000256" key="4">
    <source>
        <dbReference type="ARBA" id="ARBA00022989"/>
    </source>
</evidence>
<feature type="transmembrane region" description="Helical" evidence="6">
    <location>
        <begin position="230"/>
        <end position="252"/>
    </location>
</feature>
<dbReference type="InterPro" id="IPR052536">
    <property type="entry name" value="ABC-4_Integral_Memb_Prot"/>
</dbReference>
<feature type="transmembrane region" description="Helical" evidence="6">
    <location>
        <begin position="196"/>
        <end position="215"/>
    </location>
</feature>
<keyword evidence="3 6" id="KW-0812">Transmembrane</keyword>
<dbReference type="InterPro" id="IPR027022">
    <property type="entry name" value="ABC_permease_BceB-typ"/>
</dbReference>
<keyword evidence="5 6" id="KW-0472">Membrane</keyword>
<comment type="caution">
    <text evidence="8">The sequence shown here is derived from an EMBL/GenBank/DDBJ whole genome shotgun (WGS) entry which is preliminary data.</text>
</comment>
<dbReference type="GO" id="GO:0005886">
    <property type="term" value="C:plasma membrane"/>
    <property type="evidence" value="ECO:0007669"/>
    <property type="project" value="UniProtKB-SubCell"/>
</dbReference>
<feature type="transmembrane region" description="Helical" evidence="6">
    <location>
        <begin position="576"/>
        <end position="601"/>
    </location>
</feature>
<feature type="domain" description="ABC3 transporter permease C-terminal" evidence="7">
    <location>
        <begin position="58"/>
        <end position="177"/>
    </location>
</feature>
<dbReference type="Pfam" id="PF02687">
    <property type="entry name" value="FtsX"/>
    <property type="match status" value="1"/>
</dbReference>
<feature type="transmembrane region" description="Helical" evidence="6">
    <location>
        <begin position="519"/>
        <end position="541"/>
    </location>
</feature>
<feature type="transmembrane region" description="Helical" evidence="6">
    <location>
        <begin position="607"/>
        <end position="631"/>
    </location>
</feature>
<comment type="subcellular location">
    <subcellularLocation>
        <location evidence="1 6">Cell membrane</location>
        <topology evidence="1 6">Multi-pass membrane protein</topology>
    </subcellularLocation>
</comment>
<sequence length="640" mass="72330">MLTVFELALRSMRQNVKHYYLYFFALIFSMSLYFVFTSLQHDQAVQNMTNTSVVFFQIAGVMLIVIVGIFTVSANGIFLRRRSREIGLYQLIGLSKGWVARYLIIENILLGLGALLIAIICGALISRLFVLILLNLLGLEGIVGISFSVTAVFKTAMVYLLIIVITSIQMMLTVYRSTLLNLFQADKRPDLTKPPKAVASAIFALLGLALIGYGYELSGHIDKELFPNALLMLGSIVTGTYLLFHVTIRWCFYQFRKRKNGHLGLTNSLSMAPLMHHTKANANSLALITLLSAMTITLISMAYSFYYSVEHETRRDLPYDFMFENDPQEALSFKMELEKEGIDVNHHVVEAVLTMGIILDPNDESYKFEESLLWLPAEQLKQTGADLIVPPDGEAILYDAGASLAGDLDEQSKRYPTEIELKQHGQTVMYTLRSLRERNIVNLNAPGSQLLVSEATMDKIAEQMAGTPNYKKIHFDTYQVPDKEELAIASSIYEKYDNDEPLKYDYYAQYKKVLELTGLLIFIAAFLGLVFLISTGSILYFKQMTEAEQEKQSFKTLRQLGFDVNMIMKGIIRKQVIVFLLPLSIGMLHSIFAIKAASFMIRSDTMFPATIAMSSYTVIYFIFALFTIGYYRNIVKSVMS</sequence>
<proteinExistence type="inferred from homology"/>
<feature type="transmembrane region" description="Helical" evidence="6">
    <location>
        <begin position="99"/>
        <end position="121"/>
    </location>
</feature>
<dbReference type="EMBL" id="JAKTTI010000016">
    <property type="protein sequence ID" value="MCH1625936.1"/>
    <property type="molecule type" value="Genomic_DNA"/>
</dbReference>